<dbReference type="InterPro" id="IPR013881">
    <property type="entry name" value="Pre-mRNA_splic_Prp3_dom"/>
</dbReference>
<feature type="compositionally biased region" description="Polar residues" evidence="1">
    <location>
        <begin position="346"/>
        <end position="355"/>
    </location>
</feature>
<evidence type="ECO:0000256" key="1">
    <source>
        <dbReference type="SAM" id="MobiDB-lite"/>
    </source>
</evidence>
<dbReference type="GO" id="GO:0000398">
    <property type="term" value="P:mRNA splicing, via spliceosome"/>
    <property type="evidence" value="ECO:0007669"/>
    <property type="project" value="InterPro"/>
</dbReference>
<feature type="region of interest" description="Disordered" evidence="1">
    <location>
        <begin position="1"/>
        <end position="213"/>
    </location>
</feature>
<dbReference type="Pfam" id="PF08572">
    <property type="entry name" value="PRP3"/>
    <property type="match status" value="1"/>
</dbReference>
<dbReference type="InterPro" id="IPR027104">
    <property type="entry name" value="Prp3"/>
</dbReference>
<feature type="compositionally biased region" description="Basic and acidic residues" evidence="1">
    <location>
        <begin position="53"/>
        <end position="76"/>
    </location>
</feature>
<dbReference type="OrthoDB" id="10264544at2759"/>
<dbReference type="AlphaFoldDB" id="A0A9Q1Q732"/>
<evidence type="ECO:0000313" key="3">
    <source>
        <dbReference type="EMBL" id="KAJ8430949.1"/>
    </source>
</evidence>
<feature type="compositionally biased region" description="Basic residues" evidence="1">
    <location>
        <begin position="23"/>
        <end position="42"/>
    </location>
</feature>
<feature type="compositionally biased region" description="Basic and acidic residues" evidence="1">
    <location>
        <begin position="126"/>
        <end position="209"/>
    </location>
</feature>
<proteinExistence type="predicted"/>
<organism evidence="3 4">
    <name type="scientific">Carnegiea gigantea</name>
    <dbReference type="NCBI Taxonomy" id="171969"/>
    <lineage>
        <taxon>Eukaryota</taxon>
        <taxon>Viridiplantae</taxon>
        <taxon>Streptophyta</taxon>
        <taxon>Embryophyta</taxon>
        <taxon>Tracheophyta</taxon>
        <taxon>Spermatophyta</taxon>
        <taxon>Magnoliopsida</taxon>
        <taxon>eudicotyledons</taxon>
        <taxon>Gunneridae</taxon>
        <taxon>Pentapetalae</taxon>
        <taxon>Caryophyllales</taxon>
        <taxon>Cactineae</taxon>
        <taxon>Cactaceae</taxon>
        <taxon>Cactoideae</taxon>
        <taxon>Echinocereeae</taxon>
        <taxon>Carnegiea</taxon>
    </lineage>
</organism>
<name>A0A9Q1Q732_9CARY</name>
<feature type="compositionally biased region" description="Basic and acidic residues" evidence="1">
    <location>
        <begin position="1"/>
        <end position="22"/>
    </location>
</feature>
<sequence>MERSSEKEKSSRKSREERESRDHKHRHHHRHHRSSKEEKHRHRYEDEENDDDEYHRTRARSHDRDSKTEKSIDDHHQHHRHRSRELSEDRDSRRDREGSRDRDGEQVSHSHKRKDREESEEGGYGAEKRVRVSDGKKERRRFEDRADGEVDKDERREKKKFEDGVKGEDDRGDKVEGKVKKESGDGEIIDNGRKRDRRKFEDREVKEEPAEQTANLSGSFANFSLLDHATTMVTWLDPCSDCGFGSRCQDGVVGSLNVTSRPASETNHANDHSATKVSSISTTNENKGVNITGSHEVTGKSSTDGSAKTAGKSANLSLDALAKAKKALQKQKELAEKMKKIPLLNKGTSSSSTAAPQVGMKEGPQVPSTAGILTTPSGAASMTATGVTASLSTFPADAASSVKPLSTLDPTRCEAVKRAQELAARMGFRQDPEFAPLINLFPGQAPPDVSALQKPAKAPVLRLDAYGREVDEHGNPVNISKPSNLSTLKVNINKQKKEAFQIQKPELEVDPEKNSHFDPRMGINKNKILRPKRMSFQFVEEGKWSKEAEIIKLKNQFGEAQAKELKAKQAQLAKAKAEANINPNLIEVSERVVTKEKQKEPIPEVEWWTPFGMRKKARPAFSLTTGTPFKP</sequence>
<dbReference type="EMBL" id="JAKOGI010000737">
    <property type="protein sequence ID" value="KAJ8430949.1"/>
    <property type="molecule type" value="Genomic_DNA"/>
</dbReference>
<feature type="region of interest" description="Disordered" evidence="1">
    <location>
        <begin position="345"/>
        <end position="366"/>
    </location>
</feature>
<dbReference type="PANTHER" id="PTHR14212:SF0">
    <property type="entry name" value="U4_U6 SMALL NUCLEAR RIBONUCLEOPROTEIN PRP3"/>
    <property type="match status" value="1"/>
</dbReference>
<comment type="caution">
    <text evidence="3">The sequence shown here is derived from an EMBL/GenBank/DDBJ whole genome shotgun (WGS) entry which is preliminary data.</text>
</comment>
<feature type="domain" description="Pre-mRNA-splicing factor 3" evidence="2">
    <location>
        <begin position="514"/>
        <end position="609"/>
    </location>
</feature>
<reference evidence="3" key="1">
    <citation type="submission" date="2022-04" db="EMBL/GenBank/DDBJ databases">
        <title>Carnegiea gigantea Genome sequencing and assembly v2.</title>
        <authorList>
            <person name="Copetti D."/>
            <person name="Sanderson M.J."/>
            <person name="Burquez A."/>
            <person name="Wojciechowski M.F."/>
        </authorList>
    </citation>
    <scope>NUCLEOTIDE SEQUENCE</scope>
    <source>
        <strain evidence="3">SGP5-SGP5p</strain>
        <tissue evidence="3">Aerial part</tissue>
    </source>
</reference>
<evidence type="ECO:0000259" key="2">
    <source>
        <dbReference type="Pfam" id="PF08572"/>
    </source>
</evidence>
<protein>
    <recommendedName>
        <fullName evidence="2">Pre-mRNA-splicing factor 3 domain-containing protein</fullName>
    </recommendedName>
</protein>
<dbReference type="Proteomes" id="UP001153076">
    <property type="component" value="Unassembled WGS sequence"/>
</dbReference>
<feature type="region of interest" description="Disordered" evidence="1">
    <location>
        <begin position="260"/>
        <end position="311"/>
    </location>
</feature>
<accession>A0A9Q1Q732</accession>
<evidence type="ECO:0000313" key="4">
    <source>
        <dbReference type="Proteomes" id="UP001153076"/>
    </source>
</evidence>
<dbReference type="PANTHER" id="PTHR14212">
    <property type="entry name" value="U4/U6-ASSOCIATED RNA SPLICING FACTOR-RELATED"/>
    <property type="match status" value="1"/>
</dbReference>
<dbReference type="GO" id="GO:0046540">
    <property type="term" value="C:U4/U6 x U5 tri-snRNP complex"/>
    <property type="evidence" value="ECO:0007669"/>
    <property type="project" value="InterPro"/>
</dbReference>
<keyword evidence="4" id="KW-1185">Reference proteome</keyword>
<feature type="compositionally biased region" description="Basic and acidic residues" evidence="1">
    <location>
        <begin position="84"/>
        <end position="108"/>
    </location>
</feature>
<feature type="compositionally biased region" description="Polar residues" evidence="1">
    <location>
        <begin position="275"/>
        <end position="306"/>
    </location>
</feature>
<gene>
    <name evidence="3" type="ORF">Cgig2_003228</name>
</gene>